<reference evidence="4" key="1">
    <citation type="submission" date="2016-10" db="EMBL/GenBank/DDBJ databases">
        <authorList>
            <person name="Varghese N."/>
            <person name="Submissions S."/>
        </authorList>
    </citation>
    <scope>NUCLEOTIDE SEQUENCE [LARGE SCALE GENOMIC DNA]</scope>
    <source>
        <strain evidence="4">CGMCC 1.3566</strain>
    </source>
</reference>
<gene>
    <name evidence="3" type="ORF">SAMN05421676_11059</name>
</gene>
<keyword evidence="2" id="KW-1133">Transmembrane helix</keyword>
<keyword evidence="4" id="KW-1185">Reference proteome</keyword>
<feature type="compositionally biased region" description="Polar residues" evidence="1">
    <location>
        <begin position="43"/>
        <end position="52"/>
    </location>
</feature>
<keyword evidence="2" id="KW-0472">Membrane</keyword>
<evidence type="ECO:0000256" key="1">
    <source>
        <dbReference type="SAM" id="MobiDB-lite"/>
    </source>
</evidence>
<accession>A0A1I0HYJ6</accession>
<evidence type="ECO:0000256" key="2">
    <source>
        <dbReference type="SAM" id="Phobius"/>
    </source>
</evidence>
<dbReference type="OrthoDB" id="9970430at2"/>
<keyword evidence="2" id="KW-0812">Transmembrane</keyword>
<dbReference type="Proteomes" id="UP000199095">
    <property type="component" value="Unassembled WGS sequence"/>
</dbReference>
<proteinExistence type="predicted"/>
<sequence length="109" mass="12911">MTINTGKTHEASPEEINEKEVDVYQLPPRSAVHKKRRSPSKPAKQQQDNQPTQDKKSVRRNVWMLRILLVLFVLLVLSIPVYYYWEDLKQPIIPEQDINHPMGERIFFE</sequence>
<feature type="transmembrane region" description="Helical" evidence="2">
    <location>
        <begin position="63"/>
        <end position="85"/>
    </location>
</feature>
<feature type="region of interest" description="Disordered" evidence="1">
    <location>
        <begin position="27"/>
        <end position="56"/>
    </location>
</feature>
<dbReference type="RefSeq" id="WP_093136675.1">
    <property type="nucleotide sequence ID" value="NZ_FOHJ01000010.1"/>
</dbReference>
<evidence type="ECO:0000313" key="4">
    <source>
        <dbReference type="Proteomes" id="UP000199095"/>
    </source>
</evidence>
<dbReference type="STRING" id="237682.SAMN05421676_11059"/>
<feature type="compositionally biased region" description="Basic and acidic residues" evidence="1">
    <location>
        <begin position="7"/>
        <end position="20"/>
    </location>
</feature>
<name>A0A1I0HYJ6_9BACI</name>
<dbReference type="AlphaFoldDB" id="A0A1I0HYJ6"/>
<dbReference type="EMBL" id="FOHJ01000010">
    <property type="protein sequence ID" value="SET89404.1"/>
    <property type="molecule type" value="Genomic_DNA"/>
</dbReference>
<feature type="region of interest" description="Disordered" evidence="1">
    <location>
        <begin position="1"/>
        <end position="20"/>
    </location>
</feature>
<protein>
    <submittedName>
        <fullName evidence="3">Uncharacterized protein</fullName>
    </submittedName>
</protein>
<organism evidence="3 4">
    <name type="scientific">Salinibacillus kushneri</name>
    <dbReference type="NCBI Taxonomy" id="237682"/>
    <lineage>
        <taxon>Bacteria</taxon>
        <taxon>Bacillati</taxon>
        <taxon>Bacillota</taxon>
        <taxon>Bacilli</taxon>
        <taxon>Bacillales</taxon>
        <taxon>Bacillaceae</taxon>
        <taxon>Salinibacillus</taxon>
    </lineage>
</organism>
<evidence type="ECO:0000313" key="3">
    <source>
        <dbReference type="EMBL" id="SET89404.1"/>
    </source>
</evidence>